<protein>
    <submittedName>
        <fullName evidence="1">Uncharacterized protein</fullName>
    </submittedName>
</protein>
<evidence type="ECO:0000313" key="2">
    <source>
        <dbReference type="Proteomes" id="UP001152607"/>
    </source>
</evidence>
<comment type="caution">
    <text evidence="1">The sequence shown here is derived from an EMBL/GenBank/DDBJ whole genome shotgun (WGS) entry which is preliminary data.</text>
</comment>
<dbReference type="Proteomes" id="UP001152607">
    <property type="component" value="Unassembled WGS sequence"/>
</dbReference>
<proteinExistence type="predicted"/>
<dbReference type="AlphaFoldDB" id="A0A9W4UBI6"/>
<gene>
    <name evidence="1" type="ORF">PDIGIT_LOCUS5661</name>
</gene>
<accession>A0A9W4UBI6</accession>
<evidence type="ECO:0000313" key="1">
    <source>
        <dbReference type="EMBL" id="CAI6332634.1"/>
    </source>
</evidence>
<sequence>MGAGCLSVLHNQCCRWQIKPTPQSIWAIQTRACLLGPSTPKLHTQVLPSLDSTIYSLYYILCTLAAFLLFPKPHFSLSSNIKVLDLLKQAMEQHGHRTSVEQPTSRAAPTSVAISLNLIHRLLICRITYNITNSLVGIAPTIQRIATPPSRIALTIDIS</sequence>
<dbReference type="EMBL" id="CAOQHR010000003">
    <property type="protein sequence ID" value="CAI6332634.1"/>
    <property type="molecule type" value="Genomic_DNA"/>
</dbReference>
<organism evidence="1 2">
    <name type="scientific">Periconia digitata</name>
    <dbReference type="NCBI Taxonomy" id="1303443"/>
    <lineage>
        <taxon>Eukaryota</taxon>
        <taxon>Fungi</taxon>
        <taxon>Dikarya</taxon>
        <taxon>Ascomycota</taxon>
        <taxon>Pezizomycotina</taxon>
        <taxon>Dothideomycetes</taxon>
        <taxon>Pleosporomycetidae</taxon>
        <taxon>Pleosporales</taxon>
        <taxon>Massarineae</taxon>
        <taxon>Periconiaceae</taxon>
        <taxon>Periconia</taxon>
    </lineage>
</organism>
<keyword evidence="2" id="KW-1185">Reference proteome</keyword>
<reference evidence="1" key="1">
    <citation type="submission" date="2023-01" db="EMBL/GenBank/DDBJ databases">
        <authorList>
            <person name="Van Ghelder C."/>
            <person name="Rancurel C."/>
        </authorList>
    </citation>
    <scope>NUCLEOTIDE SEQUENCE</scope>
    <source>
        <strain evidence="1">CNCM I-4278</strain>
    </source>
</reference>
<name>A0A9W4UBI6_9PLEO</name>